<gene>
    <name evidence="1" type="ORF">QNI22_29515</name>
</gene>
<evidence type="ECO:0008006" key="3">
    <source>
        <dbReference type="Google" id="ProtNLM"/>
    </source>
</evidence>
<evidence type="ECO:0000313" key="2">
    <source>
        <dbReference type="Proteomes" id="UP001232063"/>
    </source>
</evidence>
<dbReference type="AlphaFoldDB" id="A0AAE3UGE0"/>
<comment type="caution">
    <text evidence="1">The sequence shown here is derived from an EMBL/GenBank/DDBJ whole genome shotgun (WGS) entry which is preliminary data.</text>
</comment>
<dbReference type="Proteomes" id="UP001232063">
    <property type="component" value="Unassembled WGS sequence"/>
</dbReference>
<proteinExistence type="predicted"/>
<dbReference type="EMBL" id="JASJOU010000013">
    <property type="protein sequence ID" value="MDJ1504838.1"/>
    <property type="molecule type" value="Genomic_DNA"/>
</dbReference>
<dbReference type="RefSeq" id="WP_314516504.1">
    <property type="nucleotide sequence ID" value="NZ_JASJOU010000013.1"/>
</dbReference>
<keyword evidence="2" id="KW-1185">Reference proteome</keyword>
<reference evidence="1" key="1">
    <citation type="submission" date="2023-05" db="EMBL/GenBank/DDBJ databases">
        <authorList>
            <person name="Zhang X."/>
        </authorList>
    </citation>
    <scope>NUCLEOTIDE SEQUENCE</scope>
    <source>
        <strain evidence="1">BD1B2-1</strain>
    </source>
</reference>
<evidence type="ECO:0000313" key="1">
    <source>
        <dbReference type="EMBL" id="MDJ1504838.1"/>
    </source>
</evidence>
<dbReference type="PROSITE" id="PS51257">
    <property type="entry name" value="PROKAR_LIPOPROTEIN"/>
    <property type="match status" value="1"/>
</dbReference>
<accession>A0AAE3UGE0</accession>
<sequence>MKLTYLIVLIWISALLSCQKKKDTVKRYRNDIPIEATSLSLYPNNEFELTIHADYYSRTSSGKFQISNDTLILNPSQLTDNLIDSVVSVYNNSITGTKVIQLYKREFVYGFGHIQIDTISNGSFYSDPIYVNTDTTELSYNLDSASVAFIPDSIKVNQIRYQPMTTNNCQSKTVYIRKVSNPKANLFKVYINNLDSEKHYLHNWKWLIKGDTIFPYYLNGCEPNKSYYLLLEDVE</sequence>
<protein>
    <recommendedName>
        <fullName evidence="3">Lipoprotein</fullName>
    </recommendedName>
</protein>
<name>A0AAE3UGE0_9BACT</name>
<organism evidence="1 2">
    <name type="scientific">Xanthocytophaga agilis</name>
    <dbReference type="NCBI Taxonomy" id="3048010"/>
    <lineage>
        <taxon>Bacteria</taxon>
        <taxon>Pseudomonadati</taxon>
        <taxon>Bacteroidota</taxon>
        <taxon>Cytophagia</taxon>
        <taxon>Cytophagales</taxon>
        <taxon>Rhodocytophagaceae</taxon>
        <taxon>Xanthocytophaga</taxon>
    </lineage>
</organism>